<dbReference type="Proteomes" id="UP001500840">
    <property type="component" value="Unassembled WGS sequence"/>
</dbReference>
<evidence type="ECO:0000256" key="4">
    <source>
        <dbReference type="ARBA" id="ARBA00023285"/>
    </source>
</evidence>
<dbReference type="InterPro" id="IPR038719">
    <property type="entry name" value="Phycobilisome_asu/bsu_sf"/>
</dbReference>
<dbReference type="RefSeq" id="WP_345324572.1">
    <property type="nucleotide sequence ID" value="NZ_BAABGA010000047.1"/>
</dbReference>
<dbReference type="Pfam" id="PF02310">
    <property type="entry name" value="B12-binding"/>
    <property type="match status" value="1"/>
</dbReference>
<dbReference type="Gene3D" id="3.40.50.280">
    <property type="entry name" value="Cobalamin-binding domain"/>
    <property type="match status" value="1"/>
</dbReference>
<proteinExistence type="inferred from homology"/>
<dbReference type="InterPro" id="IPR036594">
    <property type="entry name" value="Meth_synthase_dom"/>
</dbReference>
<keyword evidence="4" id="KW-0170">Cobalt</keyword>
<dbReference type="PROSITE" id="PS51332">
    <property type="entry name" value="B12_BINDING"/>
    <property type="match status" value="1"/>
</dbReference>
<dbReference type="SUPFAM" id="SSF52242">
    <property type="entry name" value="Cobalamin (vitamin B12)-binding domain"/>
    <property type="match status" value="1"/>
</dbReference>
<dbReference type="InterPro" id="IPR050554">
    <property type="entry name" value="Met_Synthase/Corrinoid"/>
</dbReference>
<reference evidence="8" key="1">
    <citation type="journal article" date="2019" name="Int. J. Syst. Evol. Microbiol.">
        <title>The Global Catalogue of Microorganisms (GCM) 10K type strain sequencing project: providing services to taxonomists for standard genome sequencing and annotation.</title>
        <authorList>
            <consortium name="The Broad Institute Genomics Platform"/>
            <consortium name="The Broad Institute Genome Sequencing Center for Infectious Disease"/>
            <person name="Wu L."/>
            <person name="Ma J."/>
        </authorList>
    </citation>
    <scope>NUCLEOTIDE SEQUENCE [LARGE SCALE GENOMIC DNA]</scope>
    <source>
        <strain evidence="8">JCM 17759</strain>
    </source>
</reference>
<evidence type="ECO:0000256" key="1">
    <source>
        <dbReference type="ARBA" id="ARBA00008182"/>
    </source>
</evidence>
<dbReference type="InterPro" id="IPR036724">
    <property type="entry name" value="Cobalamin-bd_sf"/>
</dbReference>
<evidence type="ECO:0000256" key="2">
    <source>
        <dbReference type="ARBA" id="ARBA00022723"/>
    </source>
</evidence>
<dbReference type="PANTHER" id="PTHR45833:SF1">
    <property type="entry name" value="METHIONINE SYNTHASE"/>
    <property type="match status" value="1"/>
</dbReference>
<dbReference type="Pfam" id="PF02607">
    <property type="entry name" value="B12-binding_2"/>
    <property type="match status" value="1"/>
</dbReference>
<evidence type="ECO:0000313" key="7">
    <source>
        <dbReference type="EMBL" id="GAA4459040.1"/>
    </source>
</evidence>
<protein>
    <submittedName>
        <fullName evidence="7">B12-binding domain-containing protein</fullName>
    </submittedName>
</protein>
<feature type="domain" description="B12-binding" evidence="6">
    <location>
        <begin position="228"/>
        <end position="352"/>
    </location>
</feature>
<sequence length="352" mass="39357">MNVSQAVAEMLDVRTEAFSEQLVERYFELHPELNRKFGERGKVKCREDARYHLNYLISAMRTGKPTLFLDYAQWTQQLLVNVGLPFDELRRYLAQLRTLLLEQFHQQEERDSITSFLDPAISAVGHRPLPQASHLEGGSETDRLAATYLQTLLDGDRTSAVELVTNAVDDGMPIKTVYLGIFQPVQYEIGRLWHLGELTVAQEHFCTAVTQWVMSRLYPMVFTHSGRDKRLVAACVSGDLHEIGLRMVADLLELDGWNTCYLGANVPIRGIVETVTKERAQILALSATMGFHLGPLTQVIELLREDPALANVKILVGGRPFLIEPSLVQAINADAMASNAEEAISIANDLLG</sequence>
<organism evidence="7 8">
    <name type="scientific">Novipirellula rosea</name>
    <dbReference type="NCBI Taxonomy" id="1031540"/>
    <lineage>
        <taxon>Bacteria</taxon>
        <taxon>Pseudomonadati</taxon>
        <taxon>Planctomycetota</taxon>
        <taxon>Planctomycetia</taxon>
        <taxon>Pirellulales</taxon>
        <taxon>Pirellulaceae</taxon>
        <taxon>Novipirellula</taxon>
    </lineage>
</organism>
<dbReference type="Gene3D" id="1.10.1240.10">
    <property type="entry name" value="Methionine synthase domain"/>
    <property type="match status" value="1"/>
</dbReference>
<dbReference type="InterPro" id="IPR006158">
    <property type="entry name" value="Cobalamin-bd"/>
</dbReference>
<gene>
    <name evidence="7" type="ORF">GCM10023156_38020</name>
</gene>
<keyword evidence="8" id="KW-1185">Reference proteome</keyword>
<dbReference type="SUPFAM" id="SSF46458">
    <property type="entry name" value="Globin-like"/>
    <property type="match status" value="1"/>
</dbReference>
<evidence type="ECO:0000256" key="3">
    <source>
        <dbReference type="ARBA" id="ARBA00022991"/>
    </source>
</evidence>
<keyword evidence="2" id="KW-0479">Metal-binding</keyword>
<keyword evidence="5" id="KW-0089">Bile pigment</keyword>
<evidence type="ECO:0000259" key="6">
    <source>
        <dbReference type="PROSITE" id="PS51332"/>
    </source>
</evidence>
<comment type="caution">
    <text evidence="7">The sequence shown here is derived from an EMBL/GenBank/DDBJ whole genome shotgun (WGS) entry which is preliminary data.</text>
</comment>
<dbReference type="InterPro" id="IPR003759">
    <property type="entry name" value="Cbl-bd_cap"/>
</dbReference>
<dbReference type="InterPro" id="IPR009050">
    <property type="entry name" value="Globin-like_sf"/>
</dbReference>
<comment type="similarity">
    <text evidence="1">Belongs to the phycobiliprotein family.</text>
</comment>
<accession>A0ABP8N3M4</accession>
<dbReference type="PANTHER" id="PTHR45833">
    <property type="entry name" value="METHIONINE SYNTHASE"/>
    <property type="match status" value="1"/>
</dbReference>
<evidence type="ECO:0000313" key="8">
    <source>
        <dbReference type="Proteomes" id="UP001500840"/>
    </source>
</evidence>
<name>A0ABP8N3M4_9BACT</name>
<keyword evidence="3" id="KW-0157">Chromophore</keyword>
<dbReference type="EMBL" id="BAABGA010000047">
    <property type="protein sequence ID" value="GAA4459040.1"/>
    <property type="molecule type" value="Genomic_DNA"/>
</dbReference>
<dbReference type="Gene3D" id="1.10.490.20">
    <property type="entry name" value="Phycocyanins"/>
    <property type="match status" value="1"/>
</dbReference>
<evidence type="ECO:0000256" key="5">
    <source>
        <dbReference type="ARBA" id="ARBA00023307"/>
    </source>
</evidence>